<proteinExistence type="predicted"/>
<keyword evidence="8" id="KW-1185">Reference proteome</keyword>
<dbReference type="InterPro" id="IPR025202">
    <property type="entry name" value="PLD-like_dom"/>
</dbReference>
<reference evidence="7 8" key="1">
    <citation type="submission" date="2017-10" db="EMBL/GenBank/DDBJ databases">
        <title>Sedimentibacterium mangrovi gen. nov., sp. nov., a novel member of family Phyllobacteriacea isolated from mangrove sediment.</title>
        <authorList>
            <person name="Liao H."/>
            <person name="Tian Y."/>
        </authorList>
    </citation>
    <scope>NUCLEOTIDE SEQUENCE [LARGE SCALE GENOMIC DNA]</scope>
    <source>
        <strain evidence="7 8">X9-2-2</strain>
    </source>
</reference>
<dbReference type="SUPFAM" id="SSF56024">
    <property type="entry name" value="Phospholipase D/nuclease"/>
    <property type="match status" value="2"/>
</dbReference>
<feature type="domain" description="PLD phosphodiesterase" evidence="6">
    <location>
        <begin position="402"/>
        <end position="429"/>
    </location>
</feature>
<dbReference type="EMBL" id="PDVP01000018">
    <property type="protein sequence ID" value="PHP65150.1"/>
    <property type="molecule type" value="Genomic_DNA"/>
</dbReference>
<evidence type="ECO:0000256" key="4">
    <source>
        <dbReference type="ARBA" id="ARBA00022525"/>
    </source>
</evidence>
<name>A0A2G1QI65_9HYPH</name>
<dbReference type="GO" id="GO:0005576">
    <property type="term" value="C:extracellular region"/>
    <property type="evidence" value="ECO:0007669"/>
    <property type="project" value="UniProtKB-SubCell"/>
</dbReference>
<dbReference type="GO" id="GO:0032049">
    <property type="term" value="P:cardiolipin biosynthetic process"/>
    <property type="evidence" value="ECO:0007669"/>
    <property type="project" value="UniProtKB-ARBA"/>
</dbReference>
<dbReference type="SMART" id="SM00155">
    <property type="entry name" value="PLDc"/>
    <property type="match status" value="2"/>
</dbReference>
<evidence type="ECO:0000256" key="2">
    <source>
        <dbReference type="ARBA" id="ARBA00004613"/>
    </source>
</evidence>
<dbReference type="CDD" id="cd09113">
    <property type="entry name" value="PLDc_ymdC_like_2"/>
    <property type="match status" value="1"/>
</dbReference>
<accession>A0A2G1QI65</accession>
<evidence type="ECO:0000256" key="3">
    <source>
        <dbReference type="ARBA" id="ARBA00018392"/>
    </source>
</evidence>
<dbReference type="RefSeq" id="WP_099308296.1">
    <property type="nucleotide sequence ID" value="NZ_PDVP01000018.1"/>
</dbReference>
<dbReference type="Pfam" id="PF13091">
    <property type="entry name" value="PLDc_2"/>
    <property type="match status" value="2"/>
</dbReference>
<organism evidence="7 8">
    <name type="scientific">Zhengella mangrovi</name>
    <dbReference type="NCBI Taxonomy" id="1982044"/>
    <lineage>
        <taxon>Bacteria</taxon>
        <taxon>Pseudomonadati</taxon>
        <taxon>Pseudomonadota</taxon>
        <taxon>Alphaproteobacteria</taxon>
        <taxon>Hyphomicrobiales</taxon>
        <taxon>Notoacmeibacteraceae</taxon>
        <taxon>Zhengella</taxon>
    </lineage>
</organism>
<comment type="subcellular location">
    <subcellularLocation>
        <location evidence="2">Secreted</location>
    </subcellularLocation>
</comment>
<dbReference type="PROSITE" id="PS50035">
    <property type="entry name" value="PLD"/>
    <property type="match status" value="2"/>
</dbReference>
<dbReference type="Gene3D" id="3.30.870.10">
    <property type="entry name" value="Endonuclease Chain A"/>
    <property type="match status" value="2"/>
</dbReference>
<comment type="function">
    <text evidence="1">Could be a virulence factor.</text>
</comment>
<evidence type="ECO:0000313" key="8">
    <source>
        <dbReference type="Proteomes" id="UP000221168"/>
    </source>
</evidence>
<dbReference type="PANTHER" id="PTHR21248:SF12">
    <property type="entry name" value="CARDIOLIPIN SYNTHASE C"/>
    <property type="match status" value="1"/>
</dbReference>
<feature type="domain" description="PLD phosphodiesterase" evidence="6">
    <location>
        <begin position="164"/>
        <end position="191"/>
    </location>
</feature>
<dbReference type="InterPro" id="IPR001736">
    <property type="entry name" value="PLipase_D/transphosphatidylase"/>
</dbReference>
<evidence type="ECO:0000313" key="7">
    <source>
        <dbReference type="EMBL" id="PHP65150.1"/>
    </source>
</evidence>
<dbReference type="Proteomes" id="UP000221168">
    <property type="component" value="Unassembled WGS sequence"/>
</dbReference>
<keyword evidence="4" id="KW-0964">Secreted</keyword>
<evidence type="ECO:0000256" key="5">
    <source>
        <dbReference type="ARBA" id="ARBA00029594"/>
    </source>
</evidence>
<dbReference type="CDD" id="cd09111">
    <property type="entry name" value="PLDc_ymdC_like_1"/>
    <property type="match status" value="1"/>
</dbReference>
<evidence type="ECO:0000256" key="1">
    <source>
        <dbReference type="ARBA" id="ARBA00003145"/>
    </source>
</evidence>
<dbReference type="OrthoDB" id="9814092at2"/>
<dbReference type="AlphaFoldDB" id="A0A2G1QI65"/>
<gene>
    <name evidence="7" type="ORF">CSC94_20755</name>
</gene>
<evidence type="ECO:0000259" key="6">
    <source>
        <dbReference type="PROSITE" id="PS50035"/>
    </source>
</evidence>
<protein>
    <recommendedName>
        <fullName evidence="3">Phospholipase D</fullName>
    </recommendedName>
    <alternativeName>
        <fullName evidence="5">Choline phosphatase</fullName>
    </alternativeName>
</protein>
<sequence>MLVLVLAIVAVAVFLSGLRLAFPPPVPASSATTAHPPATTGALAGGLEEQVAAHPGLTGILPLPDGMDAFVARLALVRAAASSIDARYYVWQRDKTGLVLMKAVLDAADRGVKVRLLVDDAGTPDFDAELAAFACHDNIEVRIFNPFMLRWPRVLNYAFDFFRLNRRMHNKSLLVDGRAAIVGGRNIGDEYFAAGDSLFIDLDVLAVGEVVPAVSRDFDAYWASASAIPAERIIPHRKASTAVLEKEAEEVRLSPEFAEYCDALDESGLVRRLGAGEDLFRWTRADLHSDDPAKGRGRVPEDRLLIRCLFREIGEPSGRFNLVSPYFIPGKDGAATFSGWARKGIAVSVLTNALETTDVVAVHAGYTKYRKPLLRDGLALFELRRGAGAPGGRDRLGLVGSSASSLHAKTFTVDGERIFVGSFNFDPRSALLNCEMGLVIDDAELAGELDRSFATAVPEAAWAMSLDRDGHLVWRGRKGDETVTRHDEPGGSLLRSVLLTVIGWLPVEWLL</sequence>
<dbReference type="PANTHER" id="PTHR21248">
    <property type="entry name" value="CARDIOLIPIN SYNTHASE"/>
    <property type="match status" value="1"/>
</dbReference>
<dbReference type="GO" id="GO:0030572">
    <property type="term" value="F:phosphatidyltransferase activity"/>
    <property type="evidence" value="ECO:0007669"/>
    <property type="project" value="UniProtKB-ARBA"/>
</dbReference>
<comment type="caution">
    <text evidence="7">The sequence shown here is derived from an EMBL/GenBank/DDBJ whole genome shotgun (WGS) entry which is preliminary data.</text>
</comment>